<proteinExistence type="inferred from homology"/>
<dbReference type="InterPro" id="IPR001841">
    <property type="entry name" value="Znf_RING"/>
</dbReference>
<evidence type="ECO:0000256" key="9">
    <source>
        <dbReference type="PROSITE-ProRule" id="PRU00508"/>
    </source>
</evidence>
<gene>
    <name evidence="13" type="ORF">TPC1_11683</name>
</gene>
<keyword evidence="7 10" id="KW-0862">Zinc</keyword>
<keyword evidence="6 10" id="KW-0833">Ubl conjugation pathway</keyword>
<dbReference type="PROSITE" id="PS51157">
    <property type="entry name" value="ZF_UBR"/>
    <property type="match status" value="1"/>
</dbReference>
<feature type="domain" description="UBR-type" evidence="12">
    <location>
        <begin position="47"/>
        <end position="114"/>
    </location>
</feature>
<evidence type="ECO:0000256" key="4">
    <source>
        <dbReference type="ARBA" id="ARBA00022723"/>
    </source>
</evidence>
<dbReference type="Pfam" id="PF02207">
    <property type="entry name" value="zf-UBR"/>
    <property type="match status" value="1"/>
</dbReference>
<feature type="zinc finger region" description="UBR-type" evidence="9">
    <location>
        <begin position="47"/>
        <end position="114"/>
    </location>
</feature>
<dbReference type="GO" id="GO:0005737">
    <property type="term" value="C:cytoplasm"/>
    <property type="evidence" value="ECO:0007669"/>
    <property type="project" value="TreeGrafter"/>
</dbReference>
<comment type="similarity">
    <text evidence="8 10">Belongs to the E3 ubiquitin-protein ligase UBR1-like family.</text>
</comment>
<evidence type="ECO:0000256" key="1">
    <source>
        <dbReference type="ARBA" id="ARBA00000900"/>
    </source>
</evidence>
<evidence type="ECO:0000259" key="12">
    <source>
        <dbReference type="PROSITE" id="PS51157"/>
    </source>
</evidence>
<dbReference type="GO" id="GO:0008270">
    <property type="term" value="F:zinc ion binding"/>
    <property type="evidence" value="ECO:0007669"/>
    <property type="project" value="UniProtKB-UniRule"/>
</dbReference>
<dbReference type="EC" id="2.3.2.27" evidence="10"/>
<keyword evidence="11" id="KW-0175">Coiled coil</keyword>
<dbReference type="GO" id="GO:0071596">
    <property type="term" value="P:ubiquitin-dependent protein catabolic process via the N-end rule pathway"/>
    <property type="evidence" value="ECO:0007669"/>
    <property type="project" value="UniProtKB-UniRule"/>
</dbReference>
<evidence type="ECO:0000256" key="8">
    <source>
        <dbReference type="ARBA" id="ARBA00046341"/>
    </source>
</evidence>
<dbReference type="GO" id="GO:0000151">
    <property type="term" value="C:ubiquitin ligase complex"/>
    <property type="evidence" value="ECO:0007669"/>
    <property type="project" value="TreeGrafter"/>
</dbReference>
<dbReference type="InterPro" id="IPR003126">
    <property type="entry name" value="Znf_UBR"/>
</dbReference>
<feature type="non-terminal residue" evidence="13">
    <location>
        <position position="1"/>
    </location>
</feature>
<comment type="pathway">
    <text evidence="2 10">Protein modification; protein ubiquitination.</text>
</comment>
<evidence type="ECO:0000256" key="10">
    <source>
        <dbReference type="RuleBase" id="RU366018"/>
    </source>
</evidence>
<name>A0A146KIF4_9EUKA</name>
<comment type="catalytic activity">
    <reaction evidence="1 10">
        <text>S-ubiquitinyl-[E2 ubiquitin-conjugating enzyme]-L-cysteine + [acceptor protein]-L-lysine = [E2 ubiquitin-conjugating enzyme]-L-cysteine + N(6)-ubiquitinyl-[acceptor protein]-L-lysine.</text>
        <dbReference type="EC" id="2.3.2.27"/>
    </reaction>
</comment>
<evidence type="ECO:0000256" key="7">
    <source>
        <dbReference type="ARBA" id="ARBA00022833"/>
    </source>
</evidence>
<evidence type="ECO:0000256" key="3">
    <source>
        <dbReference type="ARBA" id="ARBA00022679"/>
    </source>
</evidence>
<protein>
    <recommendedName>
        <fullName evidence="10">E3 ubiquitin-protein ligase</fullName>
        <ecNumber evidence="10">2.3.2.27</ecNumber>
    </recommendedName>
</protein>
<evidence type="ECO:0000256" key="6">
    <source>
        <dbReference type="ARBA" id="ARBA00022786"/>
    </source>
</evidence>
<reference evidence="13" key="1">
    <citation type="submission" date="2015-07" db="EMBL/GenBank/DDBJ databases">
        <title>Adaptation to a free-living lifestyle via gene acquisitions in the diplomonad Trepomonas sp. PC1.</title>
        <authorList>
            <person name="Xu F."/>
            <person name="Jerlstrom-Hultqvist J."/>
            <person name="Kolisko M."/>
            <person name="Simpson A.G.B."/>
            <person name="Roger A.J."/>
            <person name="Svard S.G."/>
            <person name="Andersson J.O."/>
        </authorList>
    </citation>
    <scope>NUCLEOTIDE SEQUENCE</scope>
    <source>
        <strain evidence="13">PC1</strain>
    </source>
</reference>
<keyword evidence="3 10" id="KW-0808">Transferase</keyword>
<sequence length="1477" mass="171855">AKQFADDFSTDKIPMATVVKQLLFDVYNIENGQMKLLQQLSESLPRSVCGKTLKELGVTCETCSSDPHAIFCLDCFDEEKHRGHKYTYKQASGMCDCGFKFSIKESGFCNKHYGSHVIKSLKDFESFMNIENAAKWTFKLFWAYILLLDANSTKCQQLALIISQIYFKNPVDGLRRILSNVLFLLPDSYQDLIQDVPVKSMVCPFTDIEQMCKDFEAKKPLFGYRLICLFSHLERFVNYQQVEHVNKLTTHLVDDLISEPSYRSLLLFFYYMKFNDQSFIMSKQYKEIHKRVKPIWAAAPVQLCSNIHMDDLHTILFNISQYKNFISIQNEFAGFKEESPQEFNIQQLEEWMSAGIEQLKQLSKNKNEIEFSIGQFQQALNVIKQFNSLKTEHQKENIYDLNGVKYDSLADIYAANNIHYSAVQLNNQLTATLAVISHFIAAETNLYCIMKGGAIENELPLLHNINIHAFMNKLIQNFVYCSYLSSLTGTEFDRNEDLQSEIVRCNHQISIDEIEKQENGMKIIDNVIKAGLFGLLVAAHKAAPTQQNMFELLRKQEDYHINNVPVYNCYFSYIGMMLCSYNSYFKKDKTKISPSEYLFELLNNIIIKQGSDNRQILTNYAIKMLFTHALFEADYFRNLMRVNSFVERFYTPSEEWFGAQIQMVYLTVQQLMKQGDVDQIIFNLFNTFGFCDGQSFKYNAKEEIDVNTEVDKNEDKRLKLLHQILRDIGVLIFNDLFIDDPEQFKMKLVLTAFIAQTKTSETSINHFIEDQQFHNEPIFTKYYEEIAIKTNVQKSSSEIYSSKKQQTAYSLNQEGLNKISLFDPYFCIYPQFLNNFSKFCKELKLETEIPFDWNKQPQFEKWQEVINNRMVKEAIAYFLYTFITQQQVASQSNVDLAIIMCLFKLIGSEIGEYEFNGKVINFEVIKEFFTQQMQENKISQFIQPIANSIFNKQQKVQPKIDLKNKLQKLKQTQNKQENQLLEMDVQEVNEDDQVVNKEFIKELQTVHKHDATCAICLIGDHEQSLMQYCHIEFDNLSSFQNGQDVQRTAIEQDLTADHDFSKNEYGFIVRTCGHRVHQKCFSKTIKRPNEVLSCPICRTEVSFTLPVIQGDCELQNLDIDVDFIQLITLGAQCFDHETILKMELSMQEKHLLPEFIIQTYLVLAFSNLLSYQKRFALDDLSDQAQKDKLYREMITTTASLCLKAKFYQEKFLSGEILEIGQSSDFQKFKGAILNNSWDFELENEALSLPAQQIAALARKSLFSQQVFDEIDQCHAEKIENVPQKHRNLIDDNIEDPSAYYVAFQYSQRQEYLNSLQNQIQNEKQTKFLAHEMLKKDYISLVKMCSKQLCGCNNQVVAVCMVCSKKFCVKCFTSDNISKHYEKCYHGAPILIIEKNVLFFGHDQEYTYFTGPPFVDDDGQDDVMKKTGAPLFLSGALVKDLERTILWRLDHKKDQQGTTSMNRLVEFVKSNFEKKQED</sequence>
<organism evidence="13">
    <name type="scientific">Trepomonas sp. PC1</name>
    <dbReference type="NCBI Taxonomy" id="1076344"/>
    <lineage>
        <taxon>Eukaryota</taxon>
        <taxon>Metamonada</taxon>
        <taxon>Diplomonadida</taxon>
        <taxon>Hexamitidae</taxon>
        <taxon>Hexamitinae</taxon>
        <taxon>Trepomonas</taxon>
    </lineage>
</organism>
<dbReference type="GO" id="GO:0061630">
    <property type="term" value="F:ubiquitin protein ligase activity"/>
    <property type="evidence" value="ECO:0007669"/>
    <property type="project" value="UniProtKB-UniRule"/>
</dbReference>
<dbReference type="SMART" id="SM00184">
    <property type="entry name" value="RING"/>
    <property type="match status" value="1"/>
</dbReference>
<dbReference type="SMART" id="SM00396">
    <property type="entry name" value="ZnF_UBR1"/>
    <property type="match status" value="1"/>
</dbReference>
<evidence type="ECO:0000256" key="11">
    <source>
        <dbReference type="SAM" id="Coils"/>
    </source>
</evidence>
<dbReference type="UniPathway" id="UPA00143"/>
<dbReference type="SUPFAM" id="SSF57850">
    <property type="entry name" value="RING/U-box"/>
    <property type="match status" value="1"/>
</dbReference>
<dbReference type="CDD" id="cd19670">
    <property type="entry name" value="UBR-box_UBR1_2_3"/>
    <property type="match status" value="1"/>
</dbReference>
<dbReference type="FunFam" id="2.10.110.30:FF:000002">
    <property type="entry name" value="Putative e3 ubiquitin-protein ligase ubr3"/>
    <property type="match status" value="1"/>
</dbReference>
<accession>A0A146KIF4</accession>
<dbReference type="InterPro" id="IPR013083">
    <property type="entry name" value="Znf_RING/FYVE/PHD"/>
</dbReference>
<dbReference type="InterPro" id="IPR039164">
    <property type="entry name" value="UBR1-like"/>
</dbReference>
<dbReference type="EMBL" id="GDID01001251">
    <property type="protein sequence ID" value="JAP95355.1"/>
    <property type="molecule type" value="Transcribed_RNA"/>
</dbReference>
<dbReference type="PANTHER" id="PTHR21497:SF24">
    <property type="entry name" value="E3 UBIQUITIN-PROTEIN LIGASE UBR1"/>
    <property type="match status" value="1"/>
</dbReference>
<keyword evidence="4 10" id="KW-0479">Metal-binding</keyword>
<evidence type="ECO:0000256" key="5">
    <source>
        <dbReference type="ARBA" id="ARBA00022771"/>
    </source>
</evidence>
<keyword evidence="5 10" id="KW-0863">Zinc-finger</keyword>
<feature type="coiled-coil region" evidence="11">
    <location>
        <begin position="959"/>
        <end position="986"/>
    </location>
</feature>
<dbReference type="Gene3D" id="2.10.110.30">
    <property type="match status" value="1"/>
</dbReference>
<evidence type="ECO:0000313" key="13">
    <source>
        <dbReference type="EMBL" id="JAP95355.1"/>
    </source>
</evidence>
<dbReference type="Gene3D" id="3.30.40.10">
    <property type="entry name" value="Zinc/RING finger domain, C3HC4 (zinc finger)"/>
    <property type="match status" value="1"/>
</dbReference>
<dbReference type="PANTHER" id="PTHR21497">
    <property type="entry name" value="UBIQUITIN LIGASE E3 ALPHA-RELATED"/>
    <property type="match status" value="1"/>
</dbReference>
<evidence type="ECO:0000256" key="2">
    <source>
        <dbReference type="ARBA" id="ARBA00004906"/>
    </source>
</evidence>
<comment type="function">
    <text evidence="10">Ubiquitin ligase protein which is a component of the N-end rule pathway. Recognizes and binds to proteins bearing specific N-terminal residues that are destabilizing according to the N-end rule, leading to their ubiquitination and subsequent degradation.</text>
</comment>
<dbReference type="GO" id="GO:0016567">
    <property type="term" value="P:protein ubiquitination"/>
    <property type="evidence" value="ECO:0007669"/>
    <property type="project" value="UniProtKB-UniRule"/>
</dbReference>